<evidence type="ECO:0000313" key="2">
    <source>
        <dbReference type="Proteomes" id="UP001196068"/>
    </source>
</evidence>
<keyword evidence="2" id="KW-1185">Reference proteome</keyword>
<organism evidence="1 2">
    <name type="scientific">Plastoroseomonas arctica</name>
    <dbReference type="NCBI Taxonomy" id="1509237"/>
    <lineage>
        <taxon>Bacteria</taxon>
        <taxon>Pseudomonadati</taxon>
        <taxon>Pseudomonadota</taxon>
        <taxon>Alphaproteobacteria</taxon>
        <taxon>Acetobacterales</taxon>
        <taxon>Acetobacteraceae</taxon>
        <taxon>Plastoroseomonas</taxon>
    </lineage>
</organism>
<proteinExistence type="predicted"/>
<gene>
    <name evidence="1" type="ORF">GXW79_13410</name>
</gene>
<name>A0AAF1K559_9PROT</name>
<dbReference type="Proteomes" id="UP001196068">
    <property type="component" value="Unassembled WGS sequence"/>
</dbReference>
<dbReference type="Pfam" id="PF08904">
    <property type="entry name" value="EipB_like"/>
    <property type="match status" value="1"/>
</dbReference>
<sequence length="243" mass="26144">MVGHRAAYRLVLDRARDNSDIAQASGAMLFEVLDACDGWTVRQRLTLKLTDRDGNETETVSDYSTYETRDGTRLRFALTQSSQGAVSSQVQGEAEVTATGGTVRFAQPNAREIALPAGTLLPMAHTIATLNAARAGTRILAVPLLDGTTASGPQDTTTVMSAWQAAAMTDPRFPALIPLGSSRMRIAFFDRDQTSQSGGAGTPDYEVSLRYYENGVADELKMDFGEFVVDGRMVELAVLPSPC</sequence>
<dbReference type="InterPro" id="IPR015000">
    <property type="entry name" value="EipB-like"/>
</dbReference>
<dbReference type="AlphaFoldDB" id="A0AAF1K559"/>
<evidence type="ECO:0000313" key="1">
    <source>
        <dbReference type="EMBL" id="MBR0656075.1"/>
    </source>
</evidence>
<protein>
    <submittedName>
        <fullName evidence="1">Cell envelope integrity EipB family protein</fullName>
    </submittedName>
</protein>
<reference evidence="1" key="1">
    <citation type="submission" date="2020-01" db="EMBL/GenBank/DDBJ databases">
        <authorList>
            <person name="Rat A."/>
        </authorList>
    </citation>
    <scope>NUCLEOTIDE SEQUENCE</scope>
    <source>
        <strain evidence="1">LMG 28251</strain>
    </source>
</reference>
<reference evidence="1" key="2">
    <citation type="journal article" date="2021" name="Syst. Appl. Microbiol.">
        <title>Roseomonas hellenica sp. nov., isolated from roots of wild-growing Alkanna tinctoria.</title>
        <authorList>
            <person name="Rat A."/>
            <person name="Naranjo H.D."/>
            <person name="Lebbe L."/>
            <person name="Cnockaert M."/>
            <person name="Krigas N."/>
            <person name="Grigoriadou K."/>
            <person name="Maloupa E."/>
            <person name="Willems A."/>
        </authorList>
    </citation>
    <scope>NUCLEOTIDE SEQUENCE</scope>
    <source>
        <strain evidence="1">LMG 28251</strain>
    </source>
</reference>
<dbReference type="EMBL" id="JAAEDH010000015">
    <property type="protein sequence ID" value="MBR0656075.1"/>
    <property type="molecule type" value="Genomic_DNA"/>
</dbReference>
<accession>A0AAF1K559</accession>
<comment type="caution">
    <text evidence="1">The sequence shown here is derived from an EMBL/GenBank/DDBJ whole genome shotgun (WGS) entry which is preliminary data.</text>
</comment>